<feature type="transmembrane region" description="Helical" evidence="1">
    <location>
        <begin position="77"/>
        <end position="98"/>
    </location>
</feature>
<keyword evidence="1" id="KW-0472">Membrane</keyword>
<dbReference type="Proteomes" id="UP000061457">
    <property type="component" value="Chromosome I"/>
</dbReference>
<evidence type="ECO:0008006" key="4">
    <source>
        <dbReference type="Google" id="ProtNLM"/>
    </source>
</evidence>
<evidence type="ECO:0000313" key="3">
    <source>
        <dbReference type="Proteomes" id="UP000061457"/>
    </source>
</evidence>
<keyword evidence="1" id="KW-0812">Transmembrane</keyword>
<evidence type="ECO:0000313" key="2">
    <source>
        <dbReference type="EMBL" id="ALO42760.1"/>
    </source>
</evidence>
<feature type="transmembrane region" description="Helical" evidence="1">
    <location>
        <begin position="48"/>
        <end position="65"/>
    </location>
</feature>
<dbReference type="STRING" id="161398.PP2015_2263"/>
<dbReference type="KEGG" id="pphe:PP2015_2263"/>
<sequence length="135" mass="14937">MWHGDKLRTSRIVKYTFIMFVLLTALSTFTSVVIGVDNLAALSFGEYFTYQLMPPSLLAVAMYALMAKRDSAKAWRYTASVFLFGFSMGMLILSLLMQELYIPPTWFVELPLSVASAIVGTLIGIKCSIKSASAT</sequence>
<protein>
    <recommendedName>
        <fullName evidence="4">TIGR04086 family membrane protein</fullName>
    </recommendedName>
</protein>
<organism evidence="2 3">
    <name type="scientific">Pseudoalteromonas phenolica</name>
    <dbReference type="NCBI Taxonomy" id="161398"/>
    <lineage>
        <taxon>Bacteria</taxon>
        <taxon>Pseudomonadati</taxon>
        <taxon>Pseudomonadota</taxon>
        <taxon>Gammaproteobacteria</taxon>
        <taxon>Alteromonadales</taxon>
        <taxon>Pseudoalteromonadaceae</taxon>
        <taxon>Pseudoalteromonas</taxon>
    </lineage>
</organism>
<dbReference type="EMBL" id="CP013187">
    <property type="protein sequence ID" value="ALO42760.1"/>
    <property type="molecule type" value="Genomic_DNA"/>
</dbReference>
<gene>
    <name evidence="2" type="ORF">PP2015_2263</name>
</gene>
<reference evidence="3" key="1">
    <citation type="submission" date="2015-11" db="EMBL/GenBank/DDBJ databases">
        <authorList>
            <person name="Kim K.M."/>
        </authorList>
    </citation>
    <scope>NUCLEOTIDE SEQUENCE [LARGE SCALE GENOMIC DNA]</scope>
    <source>
        <strain evidence="3">KCTC 12086</strain>
    </source>
</reference>
<name>A0A0S2K3R7_9GAMM</name>
<feature type="transmembrane region" description="Helical" evidence="1">
    <location>
        <begin position="110"/>
        <end position="129"/>
    </location>
</feature>
<keyword evidence="1" id="KW-1133">Transmembrane helix</keyword>
<proteinExistence type="predicted"/>
<evidence type="ECO:0000256" key="1">
    <source>
        <dbReference type="SAM" id="Phobius"/>
    </source>
</evidence>
<keyword evidence="3" id="KW-1185">Reference proteome</keyword>
<dbReference type="PATRIC" id="fig|161398.10.peg.2305"/>
<dbReference type="AlphaFoldDB" id="A0A0S2K3R7"/>
<accession>A0A0S2K3R7</accession>
<feature type="transmembrane region" description="Helical" evidence="1">
    <location>
        <begin position="12"/>
        <end position="36"/>
    </location>
</feature>